<gene>
    <name evidence="1" type="ORF">CVN68_02020</name>
</gene>
<reference evidence="1 2" key="1">
    <citation type="submission" date="2017-11" db="EMBL/GenBank/DDBJ databases">
        <title>Complete genome sequence of Sphingomonas sp. Strain Cra20, a psychrotolerant potential plant growth promoting rhizobacteria.</title>
        <authorList>
            <person name="Luo Y."/>
        </authorList>
    </citation>
    <scope>NUCLEOTIDE SEQUENCE [LARGE SCALE GENOMIC DNA]</scope>
    <source>
        <strain evidence="1 2">Cra20</strain>
    </source>
</reference>
<sequence>MGRPITTTAGGIAFAFPNVCMTPAPPGPPVPIPYPSIGQLSSAAGTSPTVKAGGSPVVTKASTIPSTTGDAAGNAVAGKFGGKVEFTGGSATVFADGNGVVRQFDTTSQNNGNAQGSVLAGFPTVLVGG</sequence>
<keyword evidence="2" id="KW-1185">Reference proteome</keyword>
<evidence type="ECO:0000313" key="2">
    <source>
        <dbReference type="Proteomes" id="UP000229081"/>
    </source>
</evidence>
<dbReference type="Proteomes" id="UP000229081">
    <property type="component" value="Chromosome"/>
</dbReference>
<proteinExistence type="predicted"/>
<name>A0A2K8MIB2_9SPHN</name>
<accession>A0A2K8MIB2</accession>
<dbReference type="EMBL" id="CP024923">
    <property type="protein sequence ID" value="ATY30911.1"/>
    <property type="molecule type" value="Genomic_DNA"/>
</dbReference>
<protein>
    <submittedName>
        <fullName evidence="1">Uncharacterized protein</fullName>
    </submittedName>
</protein>
<evidence type="ECO:0000313" key="1">
    <source>
        <dbReference type="EMBL" id="ATY30911.1"/>
    </source>
</evidence>
<dbReference type="OrthoDB" id="272411at2"/>
<dbReference type="Pfam" id="PF13665">
    <property type="entry name" value="Tox-PAAR-like"/>
    <property type="match status" value="1"/>
</dbReference>
<dbReference type="AlphaFoldDB" id="A0A2K8MIB2"/>
<dbReference type="RefSeq" id="WP_100280722.1">
    <property type="nucleotide sequence ID" value="NZ_CP024923.1"/>
</dbReference>
<dbReference type="KEGG" id="sphc:CVN68_02020"/>
<organism evidence="1 2">
    <name type="scientific">Sphingomonas psychrotolerans</name>
    <dbReference type="NCBI Taxonomy" id="1327635"/>
    <lineage>
        <taxon>Bacteria</taxon>
        <taxon>Pseudomonadati</taxon>
        <taxon>Pseudomonadota</taxon>
        <taxon>Alphaproteobacteria</taxon>
        <taxon>Sphingomonadales</taxon>
        <taxon>Sphingomonadaceae</taxon>
        <taxon>Sphingomonas</taxon>
    </lineage>
</organism>